<organism evidence="5 6">
    <name type="scientific">Aminivibrio pyruvatiphilus</name>
    <dbReference type="NCBI Taxonomy" id="1005740"/>
    <lineage>
        <taxon>Bacteria</taxon>
        <taxon>Thermotogati</taxon>
        <taxon>Synergistota</taxon>
        <taxon>Synergistia</taxon>
        <taxon>Synergistales</taxon>
        <taxon>Aminobacteriaceae</taxon>
        <taxon>Aminivibrio</taxon>
    </lineage>
</organism>
<keyword evidence="4" id="KW-1133">Transmembrane helix</keyword>
<dbReference type="EMBL" id="SORI01000007">
    <property type="protein sequence ID" value="TDY60825.1"/>
    <property type="molecule type" value="Genomic_DNA"/>
</dbReference>
<comment type="caution">
    <text evidence="5">The sequence shown here is derived from an EMBL/GenBank/DDBJ whole genome shotgun (WGS) entry which is preliminary data.</text>
</comment>
<proteinExistence type="inferred from homology"/>
<keyword evidence="4" id="KW-0472">Membrane</keyword>
<gene>
    <name evidence="5" type="ORF">C8D99_10732</name>
</gene>
<dbReference type="SUPFAM" id="SSF53850">
    <property type="entry name" value="Periplasmic binding protein-like II"/>
    <property type="match status" value="1"/>
</dbReference>
<evidence type="ECO:0000313" key="6">
    <source>
        <dbReference type="Proteomes" id="UP000295066"/>
    </source>
</evidence>
<evidence type="ECO:0000256" key="3">
    <source>
        <dbReference type="SAM" id="MobiDB-lite"/>
    </source>
</evidence>
<evidence type="ECO:0000256" key="1">
    <source>
        <dbReference type="ARBA" id="ARBA00007162"/>
    </source>
</evidence>
<evidence type="ECO:0000256" key="4">
    <source>
        <dbReference type="SAM" id="Phobius"/>
    </source>
</evidence>
<dbReference type="NCBIfam" id="TIGR01098">
    <property type="entry name" value="3A0109s03R"/>
    <property type="match status" value="1"/>
</dbReference>
<dbReference type="GO" id="GO:0043190">
    <property type="term" value="C:ATP-binding cassette (ABC) transporter complex"/>
    <property type="evidence" value="ECO:0007669"/>
    <property type="project" value="InterPro"/>
</dbReference>
<dbReference type="RefSeq" id="WP_166670057.1">
    <property type="nucleotide sequence ID" value="NZ_SORI01000007.1"/>
</dbReference>
<reference evidence="5 6" key="1">
    <citation type="submission" date="2019-03" db="EMBL/GenBank/DDBJ databases">
        <title>Genomic Encyclopedia of Type Strains, Phase IV (KMG-IV): sequencing the most valuable type-strain genomes for metagenomic binning, comparative biology and taxonomic classification.</title>
        <authorList>
            <person name="Goeker M."/>
        </authorList>
    </citation>
    <scope>NUCLEOTIDE SEQUENCE [LARGE SCALE GENOMIC DNA]</scope>
    <source>
        <strain evidence="5 6">DSM 25964</strain>
    </source>
</reference>
<evidence type="ECO:0000313" key="5">
    <source>
        <dbReference type="EMBL" id="TDY60825.1"/>
    </source>
</evidence>
<dbReference type="AlphaFoldDB" id="A0A4R8MAH9"/>
<dbReference type="Proteomes" id="UP000295066">
    <property type="component" value="Unassembled WGS sequence"/>
</dbReference>
<dbReference type="CDD" id="cd01071">
    <property type="entry name" value="PBP2_PhnD_like"/>
    <property type="match status" value="1"/>
</dbReference>
<protein>
    <submittedName>
        <fullName evidence="5">Phosphonate transport system substrate-binding protein</fullName>
    </submittedName>
</protein>
<keyword evidence="2" id="KW-0732">Signal</keyword>
<keyword evidence="4" id="KW-0812">Transmembrane</keyword>
<dbReference type="InterPro" id="IPR005770">
    <property type="entry name" value="PhnD"/>
</dbReference>
<dbReference type="PANTHER" id="PTHR35841">
    <property type="entry name" value="PHOSPHONATES-BINDING PERIPLASMIC PROTEIN"/>
    <property type="match status" value="1"/>
</dbReference>
<evidence type="ECO:0000256" key="2">
    <source>
        <dbReference type="ARBA" id="ARBA00022729"/>
    </source>
</evidence>
<name>A0A4R8MAH9_9BACT</name>
<dbReference type="PANTHER" id="PTHR35841:SF1">
    <property type="entry name" value="PHOSPHONATES-BINDING PERIPLASMIC PROTEIN"/>
    <property type="match status" value="1"/>
</dbReference>
<accession>A0A4R8MAH9</accession>
<feature type="transmembrane region" description="Helical" evidence="4">
    <location>
        <begin position="34"/>
        <end position="55"/>
    </location>
</feature>
<dbReference type="Pfam" id="PF12974">
    <property type="entry name" value="Phosphonate-bd"/>
    <property type="match status" value="1"/>
</dbReference>
<dbReference type="Gene3D" id="3.40.190.10">
    <property type="entry name" value="Periplasmic binding protein-like II"/>
    <property type="match status" value="2"/>
</dbReference>
<comment type="similarity">
    <text evidence="1">Belongs to the phosphate/phosphite/phosphonate binding protein family.</text>
</comment>
<keyword evidence="6" id="KW-1185">Reference proteome</keyword>
<dbReference type="GO" id="GO:0055085">
    <property type="term" value="P:transmembrane transport"/>
    <property type="evidence" value="ECO:0007669"/>
    <property type="project" value="InterPro"/>
</dbReference>
<feature type="region of interest" description="Disordered" evidence="3">
    <location>
        <begin position="1"/>
        <end position="22"/>
    </location>
</feature>
<sequence length="319" mass="34820">MPTFFRRNRSVEDNRSQVPEKAGFEQPRNICRGVFFTVLLLLFCSAFPPAVPLFAEPPAYTLAAYPTNDPKKVYEALKPLADYISAATGWTVRTVVTRNYEEIIRRLADGSVDIAMLSAASYVRFGPSVPGLSYVATYMEEEGGEITPFYHSVILCLADSAVTGLEGLEGKRFAFTDRYSTSGYIIPLLMLRDRGIDPETFFGKIFFVGKHDAVIEALKARSVEGGAVSSGTLAAAEGTEGNIFRVLASSEPIPLDAIAAGKRVPQEHVQLLQEVLPRLGPDSAPMEAVRFHLQWPAAGFAVLGDSFYDPLRRALGTGD</sequence>